<dbReference type="InterPro" id="IPR034768">
    <property type="entry name" value="4FE4S_WBL"/>
</dbReference>
<dbReference type="InterPro" id="IPR003482">
    <property type="entry name" value="Whib"/>
</dbReference>
<keyword evidence="5" id="KW-0408">Iron</keyword>
<keyword evidence="3" id="KW-0004">4Fe-4S</keyword>
<name>A0A381R0V5_9ZZZZ</name>
<comment type="cofactor">
    <cofactor evidence="1">
        <name>[4Fe-4S] cluster</name>
        <dbReference type="ChEBI" id="CHEBI:49883"/>
    </cofactor>
</comment>
<gene>
    <name evidence="12" type="ORF">METZ01_LOCUS37728</name>
</gene>
<evidence type="ECO:0000256" key="1">
    <source>
        <dbReference type="ARBA" id="ARBA00001966"/>
    </source>
</evidence>
<dbReference type="PANTHER" id="PTHR38839">
    <property type="entry name" value="TRANSCRIPTIONAL REGULATOR WHID-RELATED"/>
    <property type="match status" value="1"/>
</dbReference>
<evidence type="ECO:0000259" key="11">
    <source>
        <dbReference type="PROSITE" id="PS51674"/>
    </source>
</evidence>
<keyword evidence="8" id="KW-0238">DNA-binding</keyword>
<dbReference type="GO" id="GO:0045892">
    <property type="term" value="P:negative regulation of DNA-templated transcription"/>
    <property type="evidence" value="ECO:0007669"/>
    <property type="project" value="TreeGrafter"/>
</dbReference>
<dbReference type="Pfam" id="PF02467">
    <property type="entry name" value="Whib"/>
    <property type="match status" value="1"/>
</dbReference>
<organism evidence="12">
    <name type="scientific">marine metagenome</name>
    <dbReference type="NCBI Taxonomy" id="408172"/>
    <lineage>
        <taxon>unclassified sequences</taxon>
        <taxon>metagenomes</taxon>
        <taxon>ecological metagenomes</taxon>
    </lineage>
</organism>
<dbReference type="AlphaFoldDB" id="A0A381R0V5"/>
<dbReference type="GO" id="GO:0045454">
    <property type="term" value="P:cell redox homeostasis"/>
    <property type="evidence" value="ECO:0007669"/>
    <property type="project" value="TreeGrafter"/>
</dbReference>
<sequence>MESQMLELLIETEDEWNIAGRCNDNNGTLTHLFFSDDVAHQARAKAMCAKCPVNVECLDAAITRRELWGIWGGELIENGRIVIGKRGRGRPPKIPRPLVAVDEVPVPPELIPA</sequence>
<evidence type="ECO:0000256" key="3">
    <source>
        <dbReference type="ARBA" id="ARBA00022485"/>
    </source>
</evidence>
<dbReference type="GO" id="GO:0046872">
    <property type="term" value="F:metal ion binding"/>
    <property type="evidence" value="ECO:0007669"/>
    <property type="project" value="UniProtKB-KW"/>
</dbReference>
<keyword evidence="7" id="KW-0805">Transcription regulation</keyword>
<keyword evidence="10" id="KW-0804">Transcription</keyword>
<proteinExistence type="inferred from homology"/>
<protein>
    <recommendedName>
        <fullName evidence="11">4Fe-4S Wbl-type domain-containing protein</fullName>
    </recommendedName>
</protein>
<feature type="domain" description="4Fe-4S Wbl-type" evidence="11">
    <location>
        <begin position="21"/>
        <end position="81"/>
    </location>
</feature>
<comment type="similarity">
    <text evidence="2">Belongs to the WhiB family.</text>
</comment>
<evidence type="ECO:0000256" key="2">
    <source>
        <dbReference type="ARBA" id="ARBA00006597"/>
    </source>
</evidence>
<dbReference type="PROSITE" id="PS51674">
    <property type="entry name" value="4FE4S_WBL"/>
    <property type="match status" value="1"/>
</dbReference>
<evidence type="ECO:0000256" key="6">
    <source>
        <dbReference type="ARBA" id="ARBA00023014"/>
    </source>
</evidence>
<keyword evidence="6" id="KW-0411">Iron-sulfur</keyword>
<dbReference type="GO" id="GO:0047134">
    <property type="term" value="F:protein-disulfide reductase [NAD(P)H] activity"/>
    <property type="evidence" value="ECO:0007669"/>
    <property type="project" value="TreeGrafter"/>
</dbReference>
<dbReference type="GO" id="GO:0003677">
    <property type="term" value="F:DNA binding"/>
    <property type="evidence" value="ECO:0007669"/>
    <property type="project" value="UniProtKB-KW"/>
</dbReference>
<dbReference type="GO" id="GO:0051539">
    <property type="term" value="F:4 iron, 4 sulfur cluster binding"/>
    <property type="evidence" value="ECO:0007669"/>
    <property type="project" value="UniProtKB-KW"/>
</dbReference>
<dbReference type="EMBL" id="UINC01001611">
    <property type="protein sequence ID" value="SUZ84874.1"/>
    <property type="molecule type" value="Genomic_DNA"/>
</dbReference>
<evidence type="ECO:0000256" key="4">
    <source>
        <dbReference type="ARBA" id="ARBA00022723"/>
    </source>
</evidence>
<keyword evidence="4" id="KW-0479">Metal-binding</keyword>
<dbReference type="PANTHER" id="PTHR38839:SF2">
    <property type="entry name" value="TRANSCRIPTIONAL REGULATOR WHIB7-RELATED"/>
    <property type="match status" value="1"/>
</dbReference>
<evidence type="ECO:0000256" key="10">
    <source>
        <dbReference type="ARBA" id="ARBA00023163"/>
    </source>
</evidence>
<keyword evidence="9" id="KW-1015">Disulfide bond</keyword>
<reference evidence="12" key="1">
    <citation type="submission" date="2018-05" db="EMBL/GenBank/DDBJ databases">
        <authorList>
            <person name="Lanie J.A."/>
            <person name="Ng W.-L."/>
            <person name="Kazmierczak K.M."/>
            <person name="Andrzejewski T.M."/>
            <person name="Davidsen T.M."/>
            <person name="Wayne K.J."/>
            <person name="Tettelin H."/>
            <person name="Glass J.I."/>
            <person name="Rusch D."/>
            <person name="Podicherti R."/>
            <person name="Tsui H.-C.T."/>
            <person name="Winkler M.E."/>
        </authorList>
    </citation>
    <scope>NUCLEOTIDE SEQUENCE</scope>
</reference>
<evidence type="ECO:0000256" key="9">
    <source>
        <dbReference type="ARBA" id="ARBA00023157"/>
    </source>
</evidence>
<evidence type="ECO:0000256" key="5">
    <source>
        <dbReference type="ARBA" id="ARBA00023004"/>
    </source>
</evidence>
<accession>A0A381R0V5</accession>
<evidence type="ECO:0000256" key="7">
    <source>
        <dbReference type="ARBA" id="ARBA00023015"/>
    </source>
</evidence>
<evidence type="ECO:0000313" key="12">
    <source>
        <dbReference type="EMBL" id="SUZ84874.1"/>
    </source>
</evidence>
<evidence type="ECO:0000256" key="8">
    <source>
        <dbReference type="ARBA" id="ARBA00023125"/>
    </source>
</evidence>